<organism evidence="1">
    <name type="scientific">Tetraselmis sp. GSL018</name>
    <dbReference type="NCBI Taxonomy" id="582737"/>
    <lineage>
        <taxon>Eukaryota</taxon>
        <taxon>Viridiplantae</taxon>
        <taxon>Chlorophyta</taxon>
        <taxon>core chlorophytes</taxon>
        <taxon>Chlorodendrophyceae</taxon>
        <taxon>Chlorodendrales</taxon>
        <taxon>Chlorodendraceae</taxon>
        <taxon>Tetraselmis</taxon>
    </lineage>
</organism>
<accession>A0A061RUL8</accession>
<proteinExistence type="predicted"/>
<feature type="non-terminal residue" evidence="1">
    <location>
        <position position="52"/>
    </location>
</feature>
<evidence type="ECO:0000313" key="1">
    <source>
        <dbReference type="EMBL" id="JAC74261.1"/>
    </source>
</evidence>
<reference evidence="1" key="1">
    <citation type="submission" date="2014-05" db="EMBL/GenBank/DDBJ databases">
        <title>The transcriptome of the halophilic microalga Tetraselmis sp. GSL018 isolated from the Great Salt Lake, Utah.</title>
        <authorList>
            <person name="Jinkerson R.E."/>
            <person name="D'Adamo S."/>
            <person name="Posewitz M.C."/>
        </authorList>
    </citation>
    <scope>NUCLEOTIDE SEQUENCE</scope>
    <source>
        <strain evidence="1">GSL018</strain>
    </source>
</reference>
<name>A0A061RUL8_9CHLO</name>
<gene>
    <name evidence="1" type="ORF">TSPGSL018_26439</name>
</gene>
<dbReference type="AlphaFoldDB" id="A0A061RUL8"/>
<protein>
    <submittedName>
        <fullName evidence="1">Uncharacterized protein</fullName>
    </submittedName>
</protein>
<sequence length="52" mass="5739">MNPAIAINKRRPLADFLSEPRTHAMSGAWPALEHGHKLADTCPTRVSFPKEA</sequence>
<dbReference type="EMBL" id="GBEZ01011535">
    <property type="protein sequence ID" value="JAC74261.1"/>
    <property type="molecule type" value="Transcribed_RNA"/>
</dbReference>